<organism evidence="3 4">
    <name type="scientific">Actinocatenispora rupis</name>
    <dbReference type="NCBI Taxonomy" id="519421"/>
    <lineage>
        <taxon>Bacteria</taxon>
        <taxon>Bacillati</taxon>
        <taxon>Actinomycetota</taxon>
        <taxon>Actinomycetes</taxon>
        <taxon>Micromonosporales</taxon>
        <taxon>Micromonosporaceae</taxon>
        <taxon>Actinocatenispora</taxon>
    </lineage>
</organism>
<keyword evidence="2" id="KW-0812">Transmembrane</keyword>
<comment type="caution">
    <text evidence="3">The sequence shown here is derived from an EMBL/GenBank/DDBJ whole genome shotgun (WGS) entry which is preliminary data.</text>
</comment>
<sequence length="376" mass="38536">MTHTPWGPDPADRSPRDTDHVPPSDVTGPLPPASSPGTGHDRSPAPDAAGPGTPPSPDPTGHGTLPPGYEPAGARTGPWSDDAPWSDRTMPGGGATPGGTAAFGTASGGGAVSGGVGPGVPPSGAGVGHSESGGPVPPRDGAGYVPPTPWSTPPPGTAWSPQPTTGRGRIVPLIVIACVLVLVAGCVGGVWAYSSPDDHRTTANGAAPVHSAGSGTGLGATPGDGDRLSEKQYHDWRFRLGDVALSADKTGGRDADTCGPFERDRSMTSHGCRYGIELDYTADHDRIRFLHVILAFDTAAHAKQVDGALTEDDLVFNGKALHPKSATKAGKWTHRNTNEYIVVTVCTTSSAADVEQVDTYLHYANADEASALLWHD</sequence>
<accession>A0A8J3J6C8</accession>
<evidence type="ECO:0000313" key="3">
    <source>
        <dbReference type="EMBL" id="GID09393.1"/>
    </source>
</evidence>
<feature type="region of interest" description="Disordered" evidence="1">
    <location>
        <begin position="1"/>
        <end position="163"/>
    </location>
</feature>
<dbReference type="EMBL" id="BOMB01000001">
    <property type="protein sequence ID" value="GID09393.1"/>
    <property type="molecule type" value="Genomic_DNA"/>
</dbReference>
<dbReference type="AlphaFoldDB" id="A0A8J3J6C8"/>
<evidence type="ECO:0000256" key="1">
    <source>
        <dbReference type="SAM" id="MobiDB-lite"/>
    </source>
</evidence>
<keyword evidence="4" id="KW-1185">Reference proteome</keyword>
<keyword evidence="2" id="KW-0472">Membrane</keyword>
<feature type="compositionally biased region" description="Pro residues" evidence="1">
    <location>
        <begin position="146"/>
        <end position="156"/>
    </location>
</feature>
<reference evidence="3" key="1">
    <citation type="submission" date="2021-01" db="EMBL/GenBank/DDBJ databases">
        <title>Whole genome shotgun sequence of Actinocatenispora rupis NBRC 107355.</title>
        <authorList>
            <person name="Komaki H."/>
            <person name="Tamura T."/>
        </authorList>
    </citation>
    <scope>NUCLEOTIDE SEQUENCE</scope>
    <source>
        <strain evidence="3">NBRC 107355</strain>
    </source>
</reference>
<feature type="compositionally biased region" description="Basic and acidic residues" evidence="1">
    <location>
        <begin position="10"/>
        <end position="22"/>
    </location>
</feature>
<protein>
    <submittedName>
        <fullName evidence="3">Uncharacterized protein</fullName>
    </submittedName>
</protein>
<proteinExistence type="predicted"/>
<gene>
    <name evidence="3" type="ORF">Aru02nite_02820</name>
</gene>
<feature type="transmembrane region" description="Helical" evidence="2">
    <location>
        <begin position="170"/>
        <end position="193"/>
    </location>
</feature>
<dbReference type="Proteomes" id="UP000612808">
    <property type="component" value="Unassembled WGS sequence"/>
</dbReference>
<name>A0A8J3J6C8_9ACTN</name>
<keyword evidence="2" id="KW-1133">Transmembrane helix</keyword>
<evidence type="ECO:0000313" key="4">
    <source>
        <dbReference type="Proteomes" id="UP000612808"/>
    </source>
</evidence>
<feature type="region of interest" description="Disordered" evidence="1">
    <location>
        <begin position="200"/>
        <end position="223"/>
    </location>
</feature>
<evidence type="ECO:0000256" key="2">
    <source>
        <dbReference type="SAM" id="Phobius"/>
    </source>
</evidence>
<dbReference type="RefSeq" id="WP_203654199.1">
    <property type="nucleotide sequence ID" value="NZ_BAAAZM010000010.1"/>
</dbReference>
<feature type="compositionally biased region" description="Gly residues" evidence="1">
    <location>
        <begin position="106"/>
        <end position="118"/>
    </location>
</feature>